<evidence type="ECO:0000256" key="4">
    <source>
        <dbReference type="ARBA" id="ARBA00022807"/>
    </source>
</evidence>
<evidence type="ECO:0000256" key="6">
    <source>
        <dbReference type="ARBA" id="ARBA00023157"/>
    </source>
</evidence>
<dbReference type="VEuPathDB" id="VectorBase:LDEU009110"/>
<dbReference type="PANTHER" id="PTHR12411">
    <property type="entry name" value="CYSTEINE PROTEASE FAMILY C1-RELATED"/>
    <property type="match status" value="1"/>
</dbReference>
<organism evidence="9 10">
    <name type="scientific">Leptotrombidium deliense</name>
    <dbReference type="NCBI Taxonomy" id="299467"/>
    <lineage>
        <taxon>Eukaryota</taxon>
        <taxon>Metazoa</taxon>
        <taxon>Ecdysozoa</taxon>
        <taxon>Arthropoda</taxon>
        <taxon>Chelicerata</taxon>
        <taxon>Arachnida</taxon>
        <taxon>Acari</taxon>
        <taxon>Acariformes</taxon>
        <taxon>Trombidiformes</taxon>
        <taxon>Prostigmata</taxon>
        <taxon>Anystina</taxon>
        <taxon>Parasitengona</taxon>
        <taxon>Trombiculoidea</taxon>
        <taxon>Trombiculidae</taxon>
        <taxon>Leptotrombidium</taxon>
    </lineage>
</organism>
<sequence>MRQNFLGINFDEHWSHFKFSYNKNYNDQKEESYRRSIFVENVKKIIKHNIEADLGLHSYVLGVNEFADLTTKEFSQFYNGFSYNQKQNSSLLYEPTIAELPDEVDWRNKGLVTRVKNQKQCGSCWAFSAVASIEGQHAKATGKLVSLSEQQLVDCSKKYGNHGCNGGLMDKAFKYVIANGGIDTEDSYPYKAVDGRCRFKRETIGAKIKKYVDIKRGDEIALQHAVAKIGPISVAIDA</sequence>
<dbReference type="InterPro" id="IPR000668">
    <property type="entry name" value="Peptidase_C1A_C"/>
</dbReference>
<dbReference type="FunFam" id="3.90.70.10:FF:000332">
    <property type="entry name" value="Cathepsin L1"/>
    <property type="match status" value="1"/>
</dbReference>
<name>A0A443S5X3_9ACAR</name>
<dbReference type="Pfam" id="PF08246">
    <property type="entry name" value="Inhibitor_I29"/>
    <property type="match status" value="1"/>
</dbReference>
<protein>
    <submittedName>
        <fullName evidence="9">Cathepsin L1-like protein</fullName>
    </submittedName>
</protein>
<dbReference type="InterPro" id="IPR013201">
    <property type="entry name" value="Prot_inhib_I29"/>
</dbReference>
<dbReference type="GO" id="GO:0008234">
    <property type="term" value="F:cysteine-type peptidase activity"/>
    <property type="evidence" value="ECO:0007669"/>
    <property type="project" value="UniProtKB-KW"/>
</dbReference>
<dbReference type="SMART" id="SM00848">
    <property type="entry name" value="Inhibitor_I29"/>
    <property type="match status" value="1"/>
</dbReference>
<dbReference type="STRING" id="299467.A0A443S5X3"/>
<dbReference type="EMBL" id="NCKV01007549">
    <property type="protein sequence ID" value="RWS22930.1"/>
    <property type="molecule type" value="Genomic_DNA"/>
</dbReference>
<dbReference type="SUPFAM" id="SSF54001">
    <property type="entry name" value="Cysteine proteinases"/>
    <property type="match status" value="1"/>
</dbReference>
<keyword evidence="2" id="KW-0645">Protease</keyword>
<gene>
    <name evidence="9" type="ORF">B4U80_10503</name>
</gene>
<keyword evidence="3" id="KW-0378">Hydrolase</keyword>
<feature type="non-terminal residue" evidence="9">
    <location>
        <position position="238"/>
    </location>
</feature>
<dbReference type="AlphaFoldDB" id="A0A443S5X3"/>
<comment type="similarity">
    <text evidence="1">Belongs to the peptidase C1 family.</text>
</comment>
<dbReference type="Proteomes" id="UP000288716">
    <property type="component" value="Unassembled WGS sequence"/>
</dbReference>
<dbReference type="InterPro" id="IPR013128">
    <property type="entry name" value="Peptidase_C1A"/>
</dbReference>
<dbReference type="Gene3D" id="3.90.70.10">
    <property type="entry name" value="Cysteine proteinases"/>
    <property type="match status" value="1"/>
</dbReference>
<evidence type="ECO:0000256" key="3">
    <source>
        <dbReference type="ARBA" id="ARBA00022801"/>
    </source>
</evidence>
<keyword evidence="4" id="KW-0788">Thiol protease</keyword>
<keyword evidence="5" id="KW-0865">Zymogen</keyword>
<keyword evidence="6" id="KW-1015">Disulfide bond</keyword>
<dbReference type="InterPro" id="IPR000169">
    <property type="entry name" value="Pept_cys_AS"/>
</dbReference>
<dbReference type="SMART" id="SM00645">
    <property type="entry name" value="Pept_C1"/>
    <property type="match status" value="1"/>
</dbReference>
<evidence type="ECO:0000313" key="10">
    <source>
        <dbReference type="Proteomes" id="UP000288716"/>
    </source>
</evidence>
<keyword evidence="10" id="KW-1185">Reference proteome</keyword>
<evidence type="ECO:0000313" key="9">
    <source>
        <dbReference type="EMBL" id="RWS22930.1"/>
    </source>
</evidence>
<dbReference type="OrthoDB" id="10253408at2759"/>
<reference evidence="9 10" key="1">
    <citation type="journal article" date="2018" name="Gigascience">
        <title>Genomes of trombidid mites reveal novel predicted allergens and laterally-transferred genes associated with secondary metabolism.</title>
        <authorList>
            <person name="Dong X."/>
            <person name="Chaisiri K."/>
            <person name="Xia D."/>
            <person name="Armstrong S.D."/>
            <person name="Fang Y."/>
            <person name="Donnelly M.J."/>
            <person name="Kadowaki T."/>
            <person name="McGarry J.W."/>
            <person name="Darby A.C."/>
            <person name="Makepeace B.L."/>
        </authorList>
    </citation>
    <scope>NUCLEOTIDE SEQUENCE [LARGE SCALE GENOMIC DNA]</scope>
    <source>
        <strain evidence="9">UoL-UT</strain>
    </source>
</reference>
<dbReference type="Pfam" id="PF00112">
    <property type="entry name" value="Peptidase_C1"/>
    <property type="match status" value="1"/>
</dbReference>
<proteinExistence type="inferred from homology"/>
<evidence type="ECO:0000259" key="8">
    <source>
        <dbReference type="SMART" id="SM00848"/>
    </source>
</evidence>
<evidence type="ECO:0000256" key="2">
    <source>
        <dbReference type="ARBA" id="ARBA00022670"/>
    </source>
</evidence>
<dbReference type="InterPro" id="IPR038765">
    <property type="entry name" value="Papain-like_cys_pep_sf"/>
</dbReference>
<accession>A0A443S5X3</accession>
<evidence type="ECO:0000256" key="1">
    <source>
        <dbReference type="ARBA" id="ARBA00008455"/>
    </source>
</evidence>
<dbReference type="PROSITE" id="PS00139">
    <property type="entry name" value="THIOL_PROTEASE_CYS"/>
    <property type="match status" value="1"/>
</dbReference>
<evidence type="ECO:0000259" key="7">
    <source>
        <dbReference type="SMART" id="SM00645"/>
    </source>
</evidence>
<dbReference type="InterPro" id="IPR039417">
    <property type="entry name" value="Peptidase_C1A_papain-like"/>
</dbReference>
<evidence type="ECO:0000256" key="5">
    <source>
        <dbReference type="ARBA" id="ARBA00023145"/>
    </source>
</evidence>
<feature type="domain" description="Cathepsin propeptide inhibitor" evidence="8">
    <location>
        <begin position="14"/>
        <end position="74"/>
    </location>
</feature>
<dbReference type="CDD" id="cd02248">
    <property type="entry name" value="Peptidase_C1A"/>
    <property type="match status" value="1"/>
</dbReference>
<dbReference type="GO" id="GO:0006508">
    <property type="term" value="P:proteolysis"/>
    <property type="evidence" value="ECO:0007669"/>
    <property type="project" value="UniProtKB-KW"/>
</dbReference>
<comment type="caution">
    <text evidence="9">The sequence shown here is derived from an EMBL/GenBank/DDBJ whole genome shotgun (WGS) entry which is preliminary data.</text>
</comment>
<feature type="domain" description="Peptidase C1A papain C-terminal" evidence="7">
    <location>
        <begin position="100"/>
        <end position="238"/>
    </location>
</feature>